<dbReference type="PROSITE" id="PS00028">
    <property type="entry name" value="ZINC_FINGER_C2H2_1"/>
    <property type="match status" value="1"/>
</dbReference>
<feature type="domain" description="F-box" evidence="1">
    <location>
        <begin position="3"/>
        <end position="52"/>
    </location>
</feature>
<gene>
    <name evidence="2" type="ORF">EK21DRAFT_90065</name>
</gene>
<dbReference type="PROSITE" id="PS50181">
    <property type="entry name" value="FBOX"/>
    <property type="match status" value="1"/>
</dbReference>
<sequence>MSTGHLLKLPNELLLGVLDCFDRKERQAVLCRLSLVNRRLAEVARDELFVSPSINPMHAKEMVAQLVRNPCLASKIRWLEIQHNCAVEERDSGGILTADMYQKRVKPLSLRCLQTLRMYRVTEVASGWVPWLDTDDAFIYSAVVIVMAQGLKQLCLSRQFADMLGRAEITTQPGGSFRPYLTSPILWGQRFRSLDSLIIGPMEQANMTKIEPNSENYLRGLRYMDFGTFQNVLRLEVPGEILAIIHQTKRPTNIGKEPGTRRLNFPSAMEYLCITECIWRYLRILHELSHPRIRHEGNPTETRVSRAYPHLREVVVVWNHDAVPEMHNLADEHAVYTWHRHCQTAVREGYKLRWTAPNGLLDAFEARRLSKSIEVALDRVGQIV</sequence>
<dbReference type="InterPro" id="IPR013087">
    <property type="entry name" value="Znf_C2H2_type"/>
</dbReference>
<dbReference type="AlphaFoldDB" id="A0A9P4H6P1"/>
<name>A0A9P4H6P1_9PLEO</name>
<organism evidence="2 3">
    <name type="scientific">Setomelanomma holmii</name>
    <dbReference type="NCBI Taxonomy" id="210430"/>
    <lineage>
        <taxon>Eukaryota</taxon>
        <taxon>Fungi</taxon>
        <taxon>Dikarya</taxon>
        <taxon>Ascomycota</taxon>
        <taxon>Pezizomycotina</taxon>
        <taxon>Dothideomycetes</taxon>
        <taxon>Pleosporomycetidae</taxon>
        <taxon>Pleosporales</taxon>
        <taxon>Pleosporineae</taxon>
        <taxon>Phaeosphaeriaceae</taxon>
        <taxon>Setomelanomma</taxon>
    </lineage>
</organism>
<comment type="caution">
    <text evidence="2">The sequence shown here is derived from an EMBL/GenBank/DDBJ whole genome shotgun (WGS) entry which is preliminary data.</text>
</comment>
<evidence type="ECO:0000313" key="2">
    <source>
        <dbReference type="EMBL" id="KAF2029171.1"/>
    </source>
</evidence>
<keyword evidence="3" id="KW-1185">Reference proteome</keyword>
<dbReference type="OrthoDB" id="3761281at2759"/>
<dbReference type="Proteomes" id="UP000799777">
    <property type="component" value="Unassembled WGS sequence"/>
</dbReference>
<accession>A0A9P4H6P1</accession>
<dbReference type="Pfam" id="PF12937">
    <property type="entry name" value="F-box-like"/>
    <property type="match status" value="1"/>
</dbReference>
<proteinExistence type="predicted"/>
<evidence type="ECO:0000259" key="1">
    <source>
        <dbReference type="PROSITE" id="PS50181"/>
    </source>
</evidence>
<evidence type="ECO:0000313" key="3">
    <source>
        <dbReference type="Proteomes" id="UP000799777"/>
    </source>
</evidence>
<reference evidence="2" key="1">
    <citation type="journal article" date="2020" name="Stud. Mycol.">
        <title>101 Dothideomycetes genomes: a test case for predicting lifestyles and emergence of pathogens.</title>
        <authorList>
            <person name="Haridas S."/>
            <person name="Albert R."/>
            <person name="Binder M."/>
            <person name="Bloem J."/>
            <person name="Labutti K."/>
            <person name="Salamov A."/>
            <person name="Andreopoulos B."/>
            <person name="Baker S."/>
            <person name="Barry K."/>
            <person name="Bills G."/>
            <person name="Bluhm B."/>
            <person name="Cannon C."/>
            <person name="Castanera R."/>
            <person name="Culley D."/>
            <person name="Daum C."/>
            <person name="Ezra D."/>
            <person name="Gonzalez J."/>
            <person name="Henrissat B."/>
            <person name="Kuo A."/>
            <person name="Liang C."/>
            <person name="Lipzen A."/>
            <person name="Lutzoni F."/>
            <person name="Magnuson J."/>
            <person name="Mondo S."/>
            <person name="Nolan M."/>
            <person name="Ohm R."/>
            <person name="Pangilinan J."/>
            <person name="Park H.-J."/>
            <person name="Ramirez L."/>
            <person name="Alfaro M."/>
            <person name="Sun H."/>
            <person name="Tritt A."/>
            <person name="Yoshinaga Y."/>
            <person name="Zwiers L.-H."/>
            <person name="Turgeon B."/>
            <person name="Goodwin S."/>
            <person name="Spatafora J."/>
            <person name="Crous P."/>
            <person name="Grigoriev I."/>
        </authorList>
    </citation>
    <scope>NUCLEOTIDE SEQUENCE</scope>
    <source>
        <strain evidence="2">CBS 110217</strain>
    </source>
</reference>
<dbReference type="EMBL" id="ML978204">
    <property type="protein sequence ID" value="KAF2029171.1"/>
    <property type="molecule type" value="Genomic_DNA"/>
</dbReference>
<protein>
    <recommendedName>
        <fullName evidence="1">F-box domain-containing protein</fullName>
    </recommendedName>
</protein>
<dbReference type="InterPro" id="IPR001810">
    <property type="entry name" value="F-box_dom"/>
</dbReference>